<dbReference type="SMART" id="SM00560">
    <property type="entry name" value="LamGL"/>
    <property type="match status" value="1"/>
</dbReference>
<dbReference type="CDD" id="cd00110">
    <property type="entry name" value="LamG"/>
    <property type="match status" value="2"/>
</dbReference>
<evidence type="ECO:0000256" key="1">
    <source>
        <dbReference type="ARBA" id="ARBA00022729"/>
    </source>
</evidence>
<keyword evidence="1" id="KW-0732">Signal</keyword>
<feature type="compositionally biased region" description="Acidic residues" evidence="4">
    <location>
        <begin position="3419"/>
        <end position="3431"/>
    </location>
</feature>
<dbReference type="Proteomes" id="UP000198967">
    <property type="component" value="Unassembled WGS sequence"/>
</dbReference>
<dbReference type="NCBIfam" id="TIGR01643">
    <property type="entry name" value="YD_repeat_2x"/>
    <property type="match status" value="8"/>
</dbReference>
<dbReference type="SUPFAM" id="SSF110849">
    <property type="entry name" value="ParB/Sulfiredoxin"/>
    <property type="match status" value="1"/>
</dbReference>
<dbReference type="OrthoDB" id="291011at2"/>
<dbReference type="NCBIfam" id="TIGR03696">
    <property type="entry name" value="Rhs_assc_core"/>
    <property type="match status" value="1"/>
</dbReference>
<evidence type="ECO:0000313" key="6">
    <source>
        <dbReference type="EMBL" id="SDH67851.1"/>
    </source>
</evidence>
<evidence type="ECO:0000259" key="5">
    <source>
        <dbReference type="PROSITE" id="PS50025"/>
    </source>
</evidence>
<dbReference type="SUPFAM" id="SSF49899">
    <property type="entry name" value="Concanavalin A-like lectins/glucanases"/>
    <property type="match status" value="3"/>
</dbReference>
<feature type="compositionally biased region" description="Polar residues" evidence="4">
    <location>
        <begin position="2511"/>
        <end position="2520"/>
    </location>
</feature>
<dbReference type="PANTHER" id="PTHR32305">
    <property type="match status" value="1"/>
</dbReference>
<dbReference type="InterPro" id="IPR006530">
    <property type="entry name" value="YD"/>
</dbReference>
<feature type="region of interest" description="Disordered" evidence="4">
    <location>
        <begin position="3380"/>
        <end position="3431"/>
    </location>
</feature>
<dbReference type="InterPro" id="IPR056823">
    <property type="entry name" value="TEN-like_YD-shell"/>
</dbReference>
<feature type="region of interest" description="Disordered" evidence="4">
    <location>
        <begin position="776"/>
        <end position="800"/>
    </location>
</feature>
<feature type="compositionally biased region" description="Low complexity" evidence="4">
    <location>
        <begin position="789"/>
        <end position="798"/>
    </location>
</feature>
<dbReference type="Pfam" id="PF05593">
    <property type="entry name" value="RHS_repeat"/>
    <property type="match status" value="6"/>
</dbReference>
<keyword evidence="3" id="KW-1015">Disulfide bond</keyword>
<feature type="region of interest" description="Disordered" evidence="4">
    <location>
        <begin position="188"/>
        <end position="298"/>
    </location>
</feature>
<organism evidence="6 7">
    <name type="scientific">Pseudonocardia oroxyli</name>
    <dbReference type="NCBI Taxonomy" id="366584"/>
    <lineage>
        <taxon>Bacteria</taxon>
        <taxon>Bacillati</taxon>
        <taxon>Actinomycetota</taxon>
        <taxon>Actinomycetes</taxon>
        <taxon>Pseudonocardiales</taxon>
        <taxon>Pseudonocardiaceae</taxon>
        <taxon>Pseudonocardia</taxon>
    </lineage>
</organism>
<dbReference type="Pfam" id="PF25023">
    <property type="entry name" value="TEN_YD-shell"/>
    <property type="match status" value="2"/>
</dbReference>
<dbReference type="Gene3D" id="2.180.10.10">
    <property type="entry name" value="RHS repeat-associated core"/>
    <property type="match status" value="3"/>
</dbReference>
<evidence type="ECO:0000256" key="4">
    <source>
        <dbReference type="SAM" id="MobiDB-lite"/>
    </source>
</evidence>
<evidence type="ECO:0000256" key="3">
    <source>
        <dbReference type="ARBA" id="ARBA00023157"/>
    </source>
</evidence>
<dbReference type="RefSeq" id="WP_143030284.1">
    <property type="nucleotide sequence ID" value="NZ_FNBE01000034.1"/>
</dbReference>
<dbReference type="Pfam" id="PF13385">
    <property type="entry name" value="Laminin_G_3"/>
    <property type="match status" value="3"/>
</dbReference>
<gene>
    <name evidence="6" type="ORF">SAMN05216377_1342</name>
</gene>
<feature type="region of interest" description="Disordered" evidence="4">
    <location>
        <begin position="81"/>
        <end position="141"/>
    </location>
</feature>
<dbReference type="PROSITE" id="PS50025">
    <property type="entry name" value="LAM_G_DOMAIN"/>
    <property type="match status" value="1"/>
</dbReference>
<dbReference type="InterPro" id="IPR006558">
    <property type="entry name" value="LamG-like"/>
</dbReference>
<feature type="compositionally biased region" description="Pro residues" evidence="4">
    <location>
        <begin position="225"/>
        <end position="234"/>
    </location>
</feature>
<dbReference type="PANTHER" id="PTHR32305:SF17">
    <property type="entry name" value="TRNA NUCLEASE WAPA"/>
    <property type="match status" value="1"/>
</dbReference>
<dbReference type="InterPro" id="IPR001791">
    <property type="entry name" value="Laminin_G"/>
</dbReference>
<proteinExistence type="predicted"/>
<dbReference type="InterPro" id="IPR031325">
    <property type="entry name" value="RHS_repeat"/>
</dbReference>
<dbReference type="STRING" id="366584.SAMN05216377_1342"/>
<feature type="compositionally biased region" description="Polar residues" evidence="4">
    <location>
        <begin position="130"/>
        <end position="141"/>
    </location>
</feature>
<accession>A0A1G8EDA2</accession>
<dbReference type="Gene3D" id="3.90.1530.10">
    <property type="entry name" value="Conserved hypothetical protein from pyrococcus furiosus pfu- 392566-001, ParB domain"/>
    <property type="match status" value="1"/>
</dbReference>
<sequence length="3550" mass="372280">MLRSISRYARRVCVVIVLAMVLSVAAIPASNPSSGGFSLSVLWSWLGGGSAWALDLAGIDLPEPAEGRTPPEGVQVDADATRAGTGEGRAVEPEPGTLEPYRPHETPVTETQTGTSEGRFDPETSVRVPDQSTADTDLYSNADGSFTRRTFSQPVNFQAPDGAWQPIDSTLTEQPDGRLHVTANSIEVSLTGDTATTIEAPEPVEEPGPGPNTTDPGPATQTPATPTPTGPEMPGPAVQGPAVQGPAVQGPAVQGPRTPGSAVGEEPGAATAVPDGSAPVEPSPVDEPGATTAPEVDPAATVVEVEQPGAGTGGEGTAGPVEDLATLALPSGESLGFRLEGAAPVEPSVEGATAYYAGVLPDTDLELSSFATGIKETLVLHSPAAASEWIFPLTLNGLTPALTETGSIDLLNAAGEVAAHFPNGFMQDSNVDPASGAAAESPNVAFEIIEHPDGQALKVTADRAWLEDPARVYPVRVDPTAQTVTTADAQVDNDPGTLNDGDSMTVGTFNGGTTKARSFIKFGNISPATPGIGRVTGATLNLFLTWTSTCTTYRPFNVHEVTQDWTPAGLASATHPGPSVGAGVIGSLTVTNHYPACTNTGAVRSVGSYVSVPINAGVVDNWARGGANYGVALLASETDSASWKRFTSSNYAGGGYAPYMDVTYTSNTPPQIGMRYPANNGEVGTLTPNLAADGVDPDLWPGTGVTYNYVVYDGTGTNVVANSGWTPATSWPVPSGALKWNEDYLWVVQAYDQHLYSPVYAVQRFSTAVPQPVLTGDLGRNPGRGFEPTTGNYTTTATDASIPTVGPPLEITRSYNSLDVRRDGAFGAGWSSVLDTRATQVRDSTGAVVVVQVTHANGKDVVFGRNADGSFTAPQGTHAVLTEILSGSTVTGYRLVDKDSTEYEFTQPGPTDVFRLTSTSDANDRALEISYDGAGNANLISSASGRELHLNWSHPTGSTVSHVTQVSTGPAVPGDWNTTDVWQYSYGDADQLLEVCAPLTPATCWNYDNRWVSQHANALLNEGPTGFWRLNEPVGTPTAESSVLANAGTDRAIYTDVALEQDPAMLSSDSTSAGFNGTSSRVELPQRLVVEGQYQSVSMWFRTTTPGGVLFGYSQDPITRPGGAPSSYIPALYIGSDGKLRGQFWNYTVNPITTSGSVTDGEWHQVVLTGAGTTQTLYLDGQEVGTLAGGMINQIADDSAHVYVGAGYVGGVWPGHANTGAAPAPATFFNGDISDVAFFNRPVPGYTVGDLWDIGTNGHPVLEKITRPSGGVNAEVGYSTVTGRVETLTDENGGVWTLGDPEVYGSSEVYTASMLGGAPSNYWRLAETGTTQAVNEVRGTDATYNNVTLGAAGPFSGTTSAAFNGSSSYLTLPDSDMPGPDSGSEGISVGLSFKMASGSTAGGVLYGYQNDPVTAMSGGDWIPALYIGTDGKLRGGFGWNQVVTPGSVNDGQWHHVVLTHSAGVHRLYLDGQLVGSANETLADIGSGHSYVGTGRWEGSWSAHGAGQAGYFPGSIAEVAHYRSELPATQVTAQFQAALQTVPLAYTMHAGVATQTTMPVAKVTVTGPGGAQTSITSDLIKGRQVAETDALGNTTHFGYDTGGNRSMVYDPRGVLTQRLHDVRGNTTQLITCQDQAAQKCNSTYYTYYPDATSTSLTPDARNDLMLTMRDGRSASSTDDTYRTSYDYDANGNRTTVTDPLGRATVTAYTDGTTVPAYDSGLAPPGLPMTLTTPGGAVQQVRYLHSGDVAEITDPAGKIIRFTYDGLGRQTGQTEITDTYPAGLTSTTEYDGLGRIIARTGPGVTNRVTGAVHTEKISITYDADGHVLEQLTEDLTGGDADRVTANSYNALGQQISSTNALSETTWFEYDDLGRIFKEIEPDGRVIVNLYDLADRLTLSKIDGFVGDPNDPDPAADLITVTKDYDPAGRLAAEHDAMGWTTNYTYTDDGRPATTTRTDGTTSFVLEDNSYDAAGNLTRRVTNDGATVRTAVYDAAGRQVSGTLDPDGLDRTTSLTYNLDDQVVSTVDTGPGGALAARTDAQYDPLGRVVSTTRHLSDDSVTPTGWWRMSETSGSTAADAAGNAKATASGPGVGWSTDRGGSATFDGDDYLETSTPALDTARSFTVSAWVKRDVSGRSLNALAQDGAYASAFFLGYDNGANRWAISMPDTDTPSYSEVNARSTGAAALNTWTRLTGVYDADAQTLSLYVDGTLQQTVARPATGWSARGPLSIGRGMWNTYKVDPWSGGLDDVLTVQRALTGTEVAALHADTVPATDAGVIRTSRILDRDGLPVSQTDPNGNTTYLDHDEAGRLSTVTSPATAVVRADTPPANTSAVSFIGYNTFGEVTDREDPNGNWSLTEYDAAGRITTERSPGYTAPGAGTEEFAEWTRTYTAAGLLATLTDPLGDTTTYAYDQLGNLSSTTAPDTGVTRNSYDLLGNQLSVTDPTGAVQTATYDLLGRPLTSTEVVRQTSTAHTTTYSYGTGGWLEGITSPEGVTTSATYNAAGETVSVTDGAGNTSTTDYDAAGRPTRDTLPDGSYSRSFYDLAGRMGGHGTYNAADTILTWESQRFDKAGNVRVAYDRRGTQHDYDYNARNELTWQREPTGTTNIETTFDYDAAGNATRLLDGRGNEFWTTYNSWNLTESRIEPATAAHPDAEDRTWTTTYDLAGQAVTQTAPDGVTTTSVFDEMGRLTQQSGSGAEATTDDRTFTYDDAGRMTGFTGGAGAATVAYDDRGLPTAITGIPGTSAYAYDGDGRLTTRTDAAGQTDYTYDTGGRQATATNPAIGAQTYTYNQLSQVEQIAYGTGNRRTLDYDDSHRLTSDALATNGGTPIASVTYGWDPDDNLTSKTTTGTTGAAANTYTYDDADRLTSWDDGTTTTDYTYDASGNRLTNGTHTFTYDARNRLLTADSQLYTYTPRGTLLTANGQTTGTDAFGQVITQQHSGGTQTYDYDGLGRVIQTGFSYTGLGNDLAGDGTTTYPRGPGGNVLGATTGGTGRLAWTDLHSDVIAQFTSASASLSGSITYDPLGSVTAATGMTGTLGYQSEYTDNLTGRVNMASRWYNTATGQFDTRDTANNPANPASINANRYQYGNANPLTGMDPTGRATCYTDTGRGRVAVWCPDSTPAPTVGQWPPSWTGNFRPSPAPAPGPNWGAIAAQLTGLARGVANQVTTSFNNVASSARAAAARPASAPRAATRAPARAPAPSRGVNVRGGVAVAVDAARQQNRVAIEPVAPRAQVSLEALLAASDAPRNVGAWDVRDNLADAATSASTITPGIQCLTTTSGGGLLNCMVGGLRAIDAAQQAATGDLRPTSTGVVTPTAARMTDNGVCTPQSILFGTGCQQGEIGINVPAPQTCPISFSSTGNLGGLCRGGSNGADELIDSLRGGTGTPGAPDLGSHRTGRYDDPIRITTNRSAASSESDEDEDSVESDSVDADGVVYPYALKRTESLQGNASRKFIEGLVEKLRRGETLAPVELVEITGELYVIDGHHRVVAAKKAGVDVPYRIISVDDEAVRARYPGGGEEIVQTWAEVGPDRISNPHKRPRGLGYR</sequence>
<dbReference type="InterPro" id="IPR045351">
    <property type="entry name" value="DUF6531"/>
</dbReference>
<dbReference type="CDD" id="cd16387">
    <property type="entry name" value="ParB_N_Srx"/>
    <property type="match status" value="1"/>
</dbReference>
<dbReference type="Gene3D" id="2.60.120.200">
    <property type="match status" value="3"/>
</dbReference>
<dbReference type="InterPro" id="IPR013320">
    <property type="entry name" value="ConA-like_dom_sf"/>
</dbReference>
<name>A0A1G8EDA2_PSEOR</name>
<reference evidence="6 7" key="1">
    <citation type="submission" date="2016-10" db="EMBL/GenBank/DDBJ databases">
        <authorList>
            <person name="de Groot N.N."/>
        </authorList>
    </citation>
    <scope>NUCLEOTIDE SEQUENCE [LARGE SCALE GENOMIC DNA]</scope>
    <source>
        <strain evidence="6 7">CGMCC 4.3143</strain>
    </source>
</reference>
<dbReference type="InterPro" id="IPR036086">
    <property type="entry name" value="ParB/Sulfiredoxin_sf"/>
</dbReference>
<keyword evidence="7" id="KW-1185">Reference proteome</keyword>
<feature type="region of interest" description="Disordered" evidence="4">
    <location>
        <begin position="3184"/>
        <end position="3205"/>
    </location>
</feature>
<feature type="compositionally biased region" description="Low complexity" evidence="4">
    <location>
        <begin position="211"/>
        <end position="224"/>
    </location>
</feature>
<dbReference type="Pfam" id="PF20148">
    <property type="entry name" value="DUF6531"/>
    <property type="match status" value="1"/>
</dbReference>
<evidence type="ECO:0000313" key="7">
    <source>
        <dbReference type="Proteomes" id="UP000198967"/>
    </source>
</evidence>
<dbReference type="SMART" id="SM00282">
    <property type="entry name" value="LamG"/>
    <property type="match status" value="2"/>
</dbReference>
<keyword evidence="2" id="KW-0677">Repeat</keyword>
<dbReference type="InterPro" id="IPR050708">
    <property type="entry name" value="T6SS_VgrG/RHS"/>
</dbReference>
<dbReference type="EMBL" id="FNBE01000034">
    <property type="protein sequence ID" value="SDH67851.1"/>
    <property type="molecule type" value="Genomic_DNA"/>
</dbReference>
<protein>
    <submittedName>
        <fullName evidence="6">RHS repeat-associated core domain-containing protein</fullName>
    </submittedName>
</protein>
<feature type="compositionally biased region" description="Polar residues" evidence="4">
    <location>
        <begin position="188"/>
        <end position="197"/>
    </location>
</feature>
<evidence type="ECO:0000256" key="2">
    <source>
        <dbReference type="ARBA" id="ARBA00022737"/>
    </source>
</evidence>
<feature type="domain" description="Laminin G" evidence="5">
    <location>
        <begin position="1071"/>
        <end position="1251"/>
    </location>
</feature>
<feature type="region of interest" description="Disordered" evidence="4">
    <location>
        <begin position="2511"/>
        <end position="2532"/>
    </location>
</feature>
<dbReference type="InterPro" id="IPR022385">
    <property type="entry name" value="Rhs_assc_core"/>
</dbReference>